<evidence type="ECO:0000313" key="1">
    <source>
        <dbReference type="EMBL" id="KAA4018694.1"/>
    </source>
</evidence>
<protein>
    <submittedName>
        <fullName evidence="1">Uncharacterized protein</fullName>
    </submittedName>
</protein>
<feature type="non-terminal residue" evidence="1">
    <location>
        <position position="151"/>
    </location>
</feature>
<gene>
    <name evidence="1" type="ORF">F3D60_30360</name>
</gene>
<sequence>MNQTLQLTDYIPQYVSLYYVDYRDDLDEHEDIQEECIRSNNMEKLYEKAYEWYEEQESSNMHDYLEETRKNMEADNLAGEFEEHEDEIRELIYDRNDSDPVKDLIRNSSVTNFFYSLGVEISGYLTGCSLRGESVAMACHKVRRALHLKKG</sequence>
<comment type="caution">
    <text evidence="1">The sequence shown here is derived from an EMBL/GenBank/DDBJ whole genome shotgun (WGS) entry which is preliminary data.</text>
</comment>
<dbReference type="EMBL" id="VWKO01000470">
    <property type="protein sequence ID" value="KAA4018694.1"/>
    <property type="molecule type" value="Genomic_DNA"/>
</dbReference>
<organism evidence="1">
    <name type="scientific">Bacteroides ovatus</name>
    <dbReference type="NCBI Taxonomy" id="28116"/>
    <lineage>
        <taxon>Bacteria</taxon>
        <taxon>Pseudomonadati</taxon>
        <taxon>Bacteroidota</taxon>
        <taxon>Bacteroidia</taxon>
        <taxon>Bacteroidales</taxon>
        <taxon>Bacteroidaceae</taxon>
        <taxon>Bacteroides</taxon>
    </lineage>
</organism>
<name>A0A641RN13_BACOV</name>
<proteinExistence type="predicted"/>
<dbReference type="AlphaFoldDB" id="A0A641RN13"/>
<reference evidence="1" key="1">
    <citation type="journal article" date="2019" name="Nat. Med.">
        <title>A library of human gut bacterial isolates paired with longitudinal multiomics data enables mechanistic microbiome research.</title>
        <authorList>
            <person name="Poyet M."/>
            <person name="Groussin M."/>
            <person name="Gibbons S.M."/>
            <person name="Avila-Pacheco J."/>
            <person name="Jiang X."/>
            <person name="Kearney S.M."/>
            <person name="Perrotta A.R."/>
            <person name="Berdy B."/>
            <person name="Zhao S."/>
            <person name="Lieberman T.D."/>
            <person name="Swanson P.K."/>
            <person name="Smith M."/>
            <person name="Roesemann S."/>
            <person name="Alexander J.E."/>
            <person name="Rich S.A."/>
            <person name="Livny J."/>
            <person name="Vlamakis H."/>
            <person name="Clish C."/>
            <person name="Bullock K."/>
            <person name="Deik A."/>
            <person name="Scott J."/>
            <person name="Pierce K.A."/>
            <person name="Xavier R.J."/>
            <person name="Alm E.J."/>
        </authorList>
    </citation>
    <scope>NUCLEOTIDE SEQUENCE</scope>
    <source>
        <strain evidence="1">BIOML-A147</strain>
    </source>
</reference>
<accession>A0A641RN13</accession>